<feature type="transmembrane region" description="Helical" evidence="4">
    <location>
        <begin position="356"/>
        <end position="378"/>
    </location>
</feature>
<keyword evidence="8" id="KW-1185">Reference proteome</keyword>
<dbReference type="InterPro" id="IPR020846">
    <property type="entry name" value="MFS_dom"/>
</dbReference>
<evidence type="ECO:0000256" key="3">
    <source>
        <dbReference type="ARBA" id="ARBA00023136"/>
    </source>
</evidence>
<feature type="transmembrane region" description="Helical" evidence="4">
    <location>
        <begin position="131"/>
        <end position="150"/>
    </location>
</feature>
<proteinExistence type="predicted"/>
<dbReference type="InterPro" id="IPR047200">
    <property type="entry name" value="MFS_YcaD-like"/>
</dbReference>
<dbReference type="Proteomes" id="UP000325785">
    <property type="component" value="Chromosome"/>
</dbReference>
<dbReference type="PANTHER" id="PTHR23521:SF3">
    <property type="entry name" value="MFS TRANSPORTER"/>
    <property type="match status" value="1"/>
</dbReference>
<evidence type="ECO:0000313" key="9">
    <source>
        <dbReference type="Proteomes" id="UP000325785"/>
    </source>
</evidence>
<dbReference type="InterPro" id="IPR011701">
    <property type="entry name" value="MFS"/>
</dbReference>
<sequence length="408" mass="42181">MKHTLVTLSALLLGFFMLQMSNGLQGSLLALRADIEGFGATAIGLVMSGFYFGMGLGSLLAGRLIERVGHIRTFAALASVASAMALVHLILIDPVTWVLIRAITGFCFAGLLIAVESWLNASVASHERGRLLSVYAMVGMAAGVCGQLLLDTAPPESFLLFLVVSVGLSLALVPTALSQASAPVSDVTQQRPSIRLLWQISPFGAVAMAMAGASLGTFLGLAPVFAQRIGFSPSEIAYLMAAATLGALALQFPIGALSDRIDRRWVCISVALTATLTLAYLSRVEAQGFAVSLAISALIGGLLLPTISVVVAHINDRAPADSLLAASGGIVLMQGIGAAAGPFIGGAAMDAFGPTGLLMTLSAAQAVMVLFAVFRLMVNKGIEPEQKTPYAPVPMSAVEGDLQLPETS</sequence>
<evidence type="ECO:0000256" key="4">
    <source>
        <dbReference type="SAM" id="Phobius"/>
    </source>
</evidence>
<dbReference type="SUPFAM" id="SSF103473">
    <property type="entry name" value="MFS general substrate transporter"/>
    <property type="match status" value="1"/>
</dbReference>
<keyword evidence="3 4" id="KW-0472">Membrane</keyword>
<feature type="domain" description="Major facilitator superfamily (MFS) profile" evidence="5">
    <location>
        <begin position="7"/>
        <end position="380"/>
    </location>
</feature>
<dbReference type="Proteomes" id="UP000051401">
    <property type="component" value="Unassembled WGS sequence"/>
</dbReference>
<dbReference type="PROSITE" id="PS50850">
    <property type="entry name" value="MFS"/>
    <property type="match status" value="1"/>
</dbReference>
<name>A0A0T5P653_9RHOB</name>
<evidence type="ECO:0000313" key="6">
    <source>
        <dbReference type="EMBL" id="KRS16634.1"/>
    </source>
</evidence>
<dbReference type="EMBL" id="LAXI01000012">
    <property type="protein sequence ID" value="KRS16634.1"/>
    <property type="molecule type" value="Genomic_DNA"/>
</dbReference>
<gene>
    <name evidence="7" type="primary">ycaD_5</name>
    <name evidence="7" type="ORF">RIdsm_04161</name>
    <name evidence="6" type="ORF">XM52_17190</name>
</gene>
<dbReference type="CDD" id="cd17477">
    <property type="entry name" value="MFS_YcaD_like"/>
    <property type="match status" value="1"/>
</dbReference>
<evidence type="ECO:0000313" key="7">
    <source>
        <dbReference type="EMBL" id="QEW28331.1"/>
    </source>
</evidence>
<keyword evidence="2 4" id="KW-1133">Transmembrane helix</keyword>
<feature type="transmembrane region" description="Helical" evidence="4">
    <location>
        <begin position="236"/>
        <end position="258"/>
    </location>
</feature>
<feature type="transmembrane region" description="Helical" evidence="4">
    <location>
        <begin position="42"/>
        <end position="62"/>
    </location>
</feature>
<organism evidence="6 8">
    <name type="scientific">Roseovarius indicus</name>
    <dbReference type="NCBI Taxonomy" id="540747"/>
    <lineage>
        <taxon>Bacteria</taxon>
        <taxon>Pseudomonadati</taxon>
        <taxon>Pseudomonadota</taxon>
        <taxon>Alphaproteobacteria</taxon>
        <taxon>Rhodobacterales</taxon>
        <taxon>Roseobacteraceae</taxon>
        <taxon>Roseovarius</taxon>
    </lineage>
</organism>
<feature type="transmembrane region" description="Helical" evidence="4">
    <location>
        <begin position="288"/>
        <end position="311"/>
    </location>
</feature>
<accession>A0A0T5P653</accession>
<feature type="transmembrane region" description="Helical" evidence="4">
    <location>
        <begin position="197"/>
        <end position="224"/>
    </location>
</feature>
<feature type="transmembrane region" description="Helical" evidence="4">
    <location>
        <begin position="156"/>
        <end position="177"/>
    </location>
</feature>
<reference evidence="6 8" key="1">
    <citation type="submission" date="2015-04" db="EMBL/GenBank/DDBJ databases">
        <title>The draft genome sequence of Roseovarius indicus B108T.</title>
        <authorList>
            <person name="Li G."/>
            <person name="Lai Q."/>
            <person name="Shao Z."/>
            <person name="Yan P."/>
        </authorList>
    </citation>
    <scope>NUCLEOTIDE SEQUENCE [LARGE SCALE GENOMIC DNA]</scope>
    <source>
        <strain evidence="6 8">B108</strain>
    </source>
</reference>
<dbReference type="GO" id="GO:0022857">
    <property type="term" value="F:transmembrane transporter activity"/>
    <property type="evidence" value="ECO:0007669"/>
    <property type="project" value="InterPro"/>
</dbReference>
<evidence type="ECO:0000256" key="1">
    <source>
        <dbReference type="ARBA" id="ARBA00022692"/>
    </source>
</evidence>
<protein>
    <submittedName>
        <fullName evidence="7">Putative MFS-type transporter YcaD</fullName>
    </submittedName>
</protein>
<dbReference type="InterPro" id="IPR036259">
    <property type="entry name" value="MFS_trans_sf"/>
</dbReference>
<feature type="transmembrane region" description="Helical" evidence="4">
    <location>
        <begin position="74"/>
        <end position="92"/>
    </location>
</feature>
<dbReference type="RefSeq" id="WP_057817767.1">
    <property type="nucleotide sequence ID" value="NZ_CP031598.1"/>
</dbReference>
<dbReference type="Gene3D" id="1.20.1250.20">
    <property type="entry name" value="MFS general substrate transporter like domains"/>
    <property type="match status" value="2"/>
</dbReference>
<evidence type="ECO:0000313" key="8">
    <source>
        <dbReference type="Proteomes" id="UP000051401"/>
    </source>
</evidence>
<dbReference type="PANTHER" id="PTHR23521">
    <property type="entry name" value="TRANSPORTER MFS SUPERFAMILY"/>
    <property type="match status" value="1"/>
</dbReference>
<feature type="transmembrane region" description="Helical" evidence="4">
    <location>
        <begin position="98"/>
        <end position="119"/>
    </location>
</feature>
<dbReference type="AlphaFoldDB" id="A0A0T5P653"/>
<dbReference type="PATRIC" id="fig|540747.5.peg.1171"/>
<dbReference type="Pfam" id="PF07690">
    <property type="entry name" value="MFS_1"/>
    <property type="match status" value="1"/>
</dbReference>
<evidence type="ECO:0000256" key="2">
    <source>
        <dbReference type="ARBA" id="ARBA00022989"/>
    </source>
</evidence>
<feature type="transmembrane region" description="Helical" evidence="4">
    <location>
        <begin position="323"/>
        <end position="344"/>
    </location>
</feature>
<feature type="transmembrane region" description="Helical" evidence="4">
    <location>
        <begin position="265"/>
        <end position="282"/>
    </location>
</feature>
<reference evidence="7 9" key="2">
    <citation type="submission" date="2018-08" db="EMBL/GenBank/DDBJ databases">
        <title>Genetic Globetrotter - A new plasmid hitch-hiking vast phylogenetic and geographic distances.</title>
        <authorList>
            <person name="Vollmers J."/>
            <person name="Petersen J."/>
        </authorList>
    </citation>
    <scope>NUCLEOTIDE SEQUENCE [LARGE SCALE GENOMIC DNA]</scope>
    <source>
        <strain evidence="7 9">DSM 26383</strain>
    </source>
</reference>
<dbReference type="OrthoDB" id="9810614at2"/>
<dbReference type="GO" id="GO:0005886">
    <property type="term" value="C:plasma membrane"/>
    <property type="evidence" value="ECO:0007669"/>
    <property type="project" value="TreeGrafter"/>
</dbReference>
<keyword evidence="1 4" id="KW-0812">Transmembrane</keyword>
<dbReference type="KEGG" id="rid:RIdsm_04161"/>
<dbReference type="EMBL" id="CP031598">
    <property type="protein sequence ID" value="QEW28331.1"/>
    <property type="molecule type" value="Genomic_DNA"/>
</dbReference>
<evidence type="ECO:0000259" key="5">
    <source>
        <dbReference type="PROSITE" id="PS50850"/>
    </source>
</evidence>